<dbReference type="InterPro" id="IPR003439">
    <property type="entry name" value="ABC_transporter-like_ATP-bd"/>
</dbReference>
<dbReference type="RefSeq" id="WP_045273501.1">
    <property type="nucleotide sequence ID" value="NZ_JYIX01000039.1"/>
</dbReference>
<dbReference type="EC" id="3.6.3.-" evidence="6"/>
<protein>
    <submittedName>
        <fullName evidence="6">Hemin import ATP-binding protein HmuV</fullName>
        <ecNumber evidence="6">3.6.3.-</ecNumber>
    </submittedName>
</protein>
<keyword evidence="4" id="KW-1278">Translocase</keyword>
<dbReference type="NCBIfam" id="NF010068">
    <property type="entry name" value="PRK13548.1"/>
    <property type="match status" value="1"/>
</dbReference>
<dbReference type="AlphaFoldDB" id="A0A0F0LE06"/>
<keyword evidence="7" id="KW-1185">Reference proteome</keyword>
<evidence type="ECO:0000313" key="7">
    <source>
        <dbReference type="Proteomes" id="UP000033740"/>
    </source>
</evidence>
<keyword evidence="6" id="KW-0378">Hydrolase</keyword>
<accession>A0A0F0LE06</accession>
<evidence type="ECO:0000313" key="6">
    <source>
        <dbReference type="EMBL" id="KJL31363.1"/>
    </source>
</evidence>
<keyword evidence="1" id="KW-0813">Transport</keyword>
<evidence type="ECO:0000259" key="5">
    <source>
        <dbReference type="PROSITE" id="PS50893"/>
    </source>
</evidence>
<dbReference type="EMBL" id="JYIX01000039">
    <property type="protein sequence ID" value="KJL31363.1"/>
    <property type="molecule type" value="Genomic_DNA"/>
</dbReference>
<dbReference type="CDD" id="cd03214">
    <property type="entry name" value="ABC_Iron-Siderophores_B12_Hemin"/>
    <property type="match status" value="1"/>
</dbReference>
<dbReference type="PANTHER" id="PTHR42794:SF1">
    <property type="entry name" value="HEMIN IMPORT ATP-BINDING PROTEIN HMUV"/>
    <property type="match status" value="1"/>
</dbReference>
<dbReference type="SUPFAM" id="SSF52540">
    <property type="entry name" value="P-loop containing nucleoside triphosphate hydrolases"/>
    <property type="match status" value="1"/>
</dbReference>
<comment type="caution">
    <text evidence="6">The sequence shown here is derived from an EMBL/GenBank/DDBJ whole genome shotgun (WGS) entry which is preliminary data.</text>
</comment>
<dbReference type="STRING" id="582680.RS86_03486"/>
<evidence type="ECO:0000256" key="1">
    <source>
        <dbReference type="ARBA" id="ARBA00022448"/>
    </source>
</evidence>
<evidence type="ECO:0000256" key="3">
    <source>
        <dbReference type="ARBA" id="ARBA00022840"/>
    </source>
</evidence>
<evidence type="ECO:0000256" key="2">
    <source>
        <dbReference type="ARBA" id="ARBA00022741"/>
    </source>
</evidence>
<name>A0A0F0LE06_9MICO</name>
<dbReference type="GO" id="GO:0005524">
    <property type="term" value="F:ATP binding"/>
    <property type="evidence" value="ECO:0007669"/>
    <property type="project" value="UniProtKB-KW"/>
</dbReference>
<organism evidence="6 7">
    <name type="scientific">Microbacterium azadirachtae</name>
    <dbReference type="NCBI Taxonomy" id="582680"/>
    <lineage>
        <taxon>Bacteria</taxon>
        <taxon>Bacillati</taxon>
        <taxon>Actinomycetota</taxon>
        <taxon>Actinomycetes</taxon>
        <taxon>Micrococcales</taxon>
        <taxon>Microbacteriaceae</taxon>
        <taxon>Microbacterium</taxon>
    </lineage>
</organism>
<dbReference type="InterPro" id="IPR003593">
    <property type="entry name" value="AAA+_ATPase"/>
</dbReference>
<feature type="domain" description="ABC transporter" evidence="5">
    <location>
        <begin position="7"/>
        <end position="240"/>
    </location>
</feature>
<gene>
    <name evidence="6" type="primary">hmuV</name>
    <name evidence="6" type="ORF">RS86_03486</name>
</gene>
<dbReference type="PROSITE" id="PS50893">
    <property type="entry name" value="ABC_TRANSPORTER_2"/>
    <property type="match status" value="1"/>
</dbReference>
<keyword evidence="2" id="KW-0547">Nucleotide-binding</keyword>
<reference evidence="6 7" key="1">
    <citation type="submission" date="2015-02" db="EMBL/GenBank/DDBJ databases">
        <title>Draft genome sequences of ten Microbacterium spp. with emphasis on heavy metal contaminated environments.</title>
        <authorList>
            <person name="Corretto E."/>
        </authorList>
    </citation>
    <scope>NUCLEOTIDE SEQUENCE [LARGE SCALE GENOMIC DNA]</scope>
    <source>
        <strain evidence="6 7">ARN176</strain>
    </source>
</reference>
<dbReference type="PATRIC" id="fig|582680.6.peg.3570"/>
<dbReference type="SMART" id="SM00382">
    <property type="entry name" value="AAA"/>
    <property type="match status" value="1"/>
</dbReference>
<keyword evidence="3 6" id="KW-0067">ATP-binding</keyword>
<dbReference type="GO" id="GO:0016887">
    <property type="term" value="F:ATP hydrolysis activity"/>
    <property type="evidence" value="ECO:0007669"/>
    <property type="project" value="InterPro"/>
</dbReference>
<dbReference type="Gene3D" id="3.40.50.300">
    <property type="entry name" value="P-loop containing nucleotide triphosphate hydrolases"/>
    <property type="match status" value="1"/>
</dbReference>
<dbReference type="Pfam" id="PF00005">
    <property type="entry name" value="ABC_tran"/>
    <property type="match status" value="1"/>
</dbReference>
<evidence type="ECO:0000256" key="4">
    <source>
        <dbReference type="ARBA" id="ARBA00022967"/>
    </source>
</evidence>
<sequence length="260" mass="27176">MSATTVCELRAVQVVRGGRALLDGVDLALHAGEVLAVLGPNGAGKSTLLGVLAGDVRPDAGDVLVDDRPLTAWSLGDLSRRRGVLLQENGTAFPFAVHEVVRMGRAPWRRTPRSAEDDEAVAEAISAADIAHLAERAVPTLSGGERARTAFARVVAGRTGMLLLDEPTAALDLGHQEALLSLARAHAQAGDAVLIILHDLNLAAAFADRILLLQEGRVAACGTPAEVLTEATVSAVYRTPVEVIPHPVTGHGIILPRRPA</sequence>
<proteinExistence type="predicted"/>
<dbReference type="InterPro" id="IPR027417">
    <property type="entry name" value="P-loop_NTPase"/>
</dbReference>
<dbReference type="PANTHER" id="PTHR42794">
    <property type="entry name" value="HEMIN IMPORT ATP-BINDING PROTEIN HMUV"/>
    <property type="match status" value="1"/>
</dbReference>
<dbReference type="Proteomes" id="UP000033740">
    <property type="component" value="Unassembled WGS sequence"/>
</dbReference>